<evidence type="ECO:0000256" key="5">
    <source>
        <dbReference type="ARBA" id="ARBA00023136"/>
    </source>
</evidence>
<sequence>MKRVFDDLALGVRLAVGGGRESWARQALTGVGIGLGVVLLFVAAAIPSIMANRDARQDARLAESPAAGTPAERVLHSESWYSAYRDHGPIAGKHLLAGGPQAPVPPGIPEIPADGEMYVSPALAELLADPDNAVLRERFPQRVVGTIADEGLTTPHDLAYFAGDASVVPTAQNAVGRFGVPSEMSLVPPFLLVLGLTGCVVLLFPVLVFIGVSTRLAGAQRDRRLAALRLVGAGAGRVRLIAAGEALVGALVGLALGGGLFLLARRHVEEVELVGMSVFAEDLTPAPALVALLVALVPALAVVTALVAMRRTVVEPLGVVRQTRPARRKLWWRALPVVAGVALLASQAGAFTGRLVSGSSQQTLVAGSTLLLFGVPALLPWALERSVQRAHRGAPSWQLAMRRLQLDSGTAARVVGGVAVVLAGAIALQSVLTNVERAIPDGSGPRVDESLLTVASSGRYSITPAEDAGLRGRAVELLDGVAGVERVFTPEYAYVRSDEVEQQVVISDCAMLLARGVPECVDGAAYSFHLEGQTPYWRVAPGSELTVLPLANAATIRTDGRGRTHDDRTPLGTWRAPEARQVALPPDKSDLYGLHVTPGAARDLPRAAASSGGVIALLDGRVAEAADNARTALAPLAWKLQSHHVGTADLSEEAEQYRQMRGGLFAGSLLTLLLAAGSLLVVALEQIKERRRPLAALFAGGVPRGVLARSLLWQNAVPLVLAVLVAVATGAGLGALLLRTFGRPVELDWVGVAEYSALALVLGLLVTALTLPSLRKATGALGLRTE</sequence>
<keyword evidence="5 6" id="KW-0472">Membrane</keyword>
<evidence type="ECO:0000256" key="4">
    <source>
        <dbReference type="ARBA" id="ARBA00022989"/>
    </source>
</evidence>
<evidence type="ECO:0000256" key="1">
    <source>
        <dbReference type="ARBA" id="ARBA00004651"/>
    </source>
</evidence>
<evidence type="ECO:0000256" key="6">
    <source>
        <dbReference type="SAM" id="Phobius"/>
    </source>
</evidence>
<feature type="transmembrane region" description="Helical" evidence="6">
    <location>
        <begin position="330"/>
        <end position="351"/>
    </location>
</feature>
<protein>
    <submittedName>
        <fullName evidence="8">FtsX-like permease family protein</fullName>
    </submittedName>
</protein>
<comment type="subcellular location">
    <subcellularLocation>
        <location evidence="1">Cell membrane</location>
        <topology evidence="1">Multi-pass membrane protein</topology>
    </subcellularLocation>
</comment>
<feature type="transmembrane region" description="Helical" evidence="6">
    <location>
        <begin position="238"/>
        <end position="264"/>
    </location>
</feature>
<gene>
    <name evidence="8" type="ORF">KCV87_22065</name>
</gene>
<name>A0AA45R1X8_9PSEU</name>
<keyword evidence="2" id="KW-1003">Cell membrane</keyword>
<feature type="transmembrane region" description="Helical" evidence="6">
    <location>
        <begin position="716"/>
        <end position="737"/>
    </location>
</feature>
<dbReference type="Proteomes" id="UP000677152">
    <property type="component" value="Chromosome"/>
</dbReference>
<dbReference type="GO" id="GO:0005886">
    <property type="term" value="C:plasma membrane"/>
    <property type="evidence" value="ECO:0007669"/>
    <property type="project" value="UniProtKB-SubCell"/>
</dbReference>
<reference evidence="8" key="1">
    <citation type="submission" date="2021-04" db="EMBL/GenBank/DDBJ databases">
        <title>Genomic sequence of Actinosynnema pretiosum subsp. pretiosum ATCC 31280 (C-14919).</title>
        <authorList>
            <person name="Bai L."/>
            <person name="Wang X."/>
            <person name="Xiao Y."/>
        </authorList>
    </citation>
    <scope>NUCLEOTIDE SEQUENCE</scope>
    <source>
        <strain evidence="8">ATCC 31280</strain>
    </source>
</reference>
<feature type="transmembrane region" description="Helical" evidence="6">
    <location>
        <begin position="27"/>
        <end position="50"/>
    </location>
</feature>
<feature type="transmembrane region" description="Helical" evidence="6">
    <location>
        <begin position="757"/>
        <end position="774"/>
    </location>
</feature>
<evidence type="ECO:0000256" key="3">
    <source>
        <dbReference type="ARBA" id="ARBA00022692"/>
    </source>
</evidence>
<organism evidence="8 9">
    <name type="scientific">Actinosynnema pretiosum subsp. pretiosum</name>
    <dbReference type="NCBI Taxonomy" id="103721"/>
    <lineage>
        <taxon>Bacteria</taxon>
        <taxon>Bacillati</taxon>
        <taxon>Actinomycetota</taxon>
        <taxon>Actinomycetes</taxon>
        <taxon>Pseudonocardiales</taxon>
        <taxon>Pseudonocardiaceae</taxon>
        <taxon>Actinosynnema</taxon>
    </lineage>
</organism>
<proteinExistence type="predicted"/>
<keyword evidence="3 6" id="KW-0812">Transmembrane</keyword>
<feature type="domain" description="ABC3 transporter permease C-terminal" evidence="7">
    <location>
        <begin position="667"/>
        <end position="776"/>
    </location>
</feature>
<evidence type="ECO:0000256" key="2">
    <source>
        <dbReference type="ARBA" id="ARBA00022475"/>
    </source>
</evidence>
<feature type="transmembrane region" description="Helical" evidence="6">
    <location>
        <begin position="284"/>
        <end position="309"/>
    </location>
</feature>
<feature type="transmembrane region" description="Helical" evidence="6">
    <location>
        <begin position="190"/>
        <end position="217"/>
    </location>
</feature>
<accession>A0AA45R1X8</accession>
<feature type="transmembrane region" description="Helical" evidence="6">
    <location>
        <begin position="363"/>
        <end position="383"/>
    </location>
</feature>
<dbReference type="InterPro" id="IPR003838">
    <property type="entry name" value="ABC3_permease_C"/>
</dbReference>
<evidence type="ECO:0000259" key="7">
    <source>
        <dbReference type="Pfam" id="PF02687"/>
    </source>
</evidence>
<evidence type="ECO:0000313" key="9">
    <source>
        <dbReference type="Proteomes" id="UP000677152"/>
    </source>
</evidence>
<keyword evidence="4 6" id="KW-1133">Transmembrane helix</keyword>
<dbReference type="AlphaFoldDB" id="A0AA45R1X8"/>
<dbReference type="EMBL" id="CP073249">
    <property type="protein sequence ID" value="QUF02176.1"/>
    <property type="molecule type" value="Genomic_DNA"/>
</dbReference>
<evidence type="ECO:0000313" key="8">
    <source>
        <dbReference type="EMBL" id="QUF02176.1"/>
    </source>
</evidence>
<feature type="transmembrane region" description="Helical" evidence="6">
    <location>
        <begin position="664"/>
        <end position="684"/>
    </location>
</feature>
<dbReference type="Pfam" id="PF02687">
    <property type="entry name" value="FtsX"/>
    <property type="match status" value="2"/>
</dbReference>
<feature type="domain" description="ABC3 transporter permease C-terminal" evidence="7">
    <location>
        <begin position="200"/>
        <end position="311"/>
    </location>
</feature>
<feature type="transmembrane region" description="Helical" evidence="6">
    <location>
        <begin position="411"/>
        <end position="432"/>
    </location>
</feature>